<dbReference type="InterPro" id="IPR006162">
    <property type="entry name" value="Ppantetheine_attach_site"/>
</dbReference>
<evidence type="ECO:0000256" key="8">
    <source>
        <dbReference type="ARBA" id="ARBA00022946"/>
    </source>
</evidence>
<dbReference type="Proteomes" id="UP001498771">
    <property type="component" value="Unassembled WGS sequence"/>
</dbReference>
<comment type="function">
    <text evidence="13">Carrier of the growing fatty acid chain in fatty acid biosynthesis.</text>
</comment>
<organism evidence="15 16">
    <name type="scientific">Myxozyma melibiosi</name>
    <dbReference type="NCBI Taxonomy" id="54550"/>
    <lineage>
        <taxon>Eukaryota</taxon>
        <taxon>Fungi</taxon>
        <taxon>Dikarya</taxon>
        <taxon>Ascomycota</taxon>
        <taxon>Saccharomycotina</taxon>
        <taxon>Lipomycetes</taxon>
        <taxon>Lipomycetales</taxon>
        <taxon>Lipomycetaceae</taxon>
        <taxon>Myxozyma</taxon>
    </lineage>
</organism>
<keyword evidence="3" id="KW-0813">Transport</keyword>
<comment type="caution">
    <text evidence="15">The sequence shown here is derived from an EMBL/GenBank/DDBJ whole genome shotgun (WGS) entry which is preliminary data.</text>
</comment>
<evidence type="ECO:0000256" key="3">
    <source>
        <dbReference type="ARBA" id="ARBA00022448"/>
    </source>
</evidence>
<dbReference type="Gene3D" id="1.10.1200.10">
    <property type="entry name" value="ACP-like"/>
    <property type="match status" value="1"/>
</dbReference>
<protein>
    <recommendedName>
        <fullName evidence="13">Acyl carrier protein</fullName>
    </recommendedName>
</protein>
<dbReference type="HAMAP" id="MF_01217">
    <property type="entry name" value="Acyl_carrier"/>
    <property type="match status" value="1"/>
</dbReference>
<keyword evidence="6" id="KW-0597">Phosphoprotein</keyword>
<keyword evidence="4 13" id="KW-0596">Phosphopantetheine</keyword>
<keyword evidence="11" id="KW-0496">Mitochondrion</keyword>
<evidence type="ECO:0000256" key="5">
    <source>
        <dbReference type="ARBA" id="ARBA00022516"/>
    </source>
</evidence>
<comment type="similarity">
    <text evidence="2">Belongs to the acyl carrier protein (ACP) family.</text>
</comment>
<dbReference type="NCBIfam" id="NF002148">
    <property type="entry name" value="PRK00982.1-2"/>
    <property type="match status" value="1"/>
</dbReference>
<dbReference type="EMBL" id="JBBJBU010000001">
    <property type="protein sequence ID" value="KAK7207467.1"/>
    <property type="molecule type" value="Genomic_DNA"/>
</dbReference>
<evidence type="ECO:0000256" key="10">
    <source>
        <dbReference type="ARBA" id="ARBA00023098"/>
    </source>
</evidence>
<evidence type="ECO:0000256" key="11">
    <source>
        <dbReference type="ARBA" id="ARBA00023128"/>
    </source>
</evidence>
<gene>
    <name evidence="15" type="ORF">BZA70DRAFT_271381</name>
</gene>
<keyword evidence="8" id="KW-0809">Transit peptide</keyword>
<keyword evidence="7" id="KW-0276">Fatty acid metabolism</keyword>
<accession>A0ABR1FCH7</accession>
<keyword evidence="10" id="KW-0443">Lipid metabolism</keyword>
<keyword evidence="16" id="KW-1185">Reference proteome</keyword>
<proteinExistence type="inferred from homology"/>
<dbReference type="GeneID" id="90036983"/>
<dbReference type="PROSITE" id="PS00012">
    <property type="entry name" value="PHOSPHOPANTETHEINE"/>
    <property type="match status" value="1"/>
</dbReference>
<sequence length="145" mass="15367">MLRSSVSRAAAAALRRSAASFAQKQSVAIRISAARPLLLSSSSPFTPSSSLLFSRAYSADAGLSRDEVEARILEVVKSFDKVTDASKITPEASFAADLGLDSLDAVEVVMAIEEEFSIEIPDKEADEIKSVGQAIDYILAQADAV</sequence>
<evidence type="ECO:0000256" key="1">
    <source>
        <dbReference type="ARBA" id="ARBA00004173"/>
    </source>
</evidence>
<evidence type="ECO:0000256" key="7">
    <source>
        <dbReference type="ARBA" id="ARBA00022832"/>
    </source>
</evidence>
<dbReference type="PROSITE" id="PS50075">
    <property type="entry name" value="CARRIER"/>
    <property type="match status" value="1"/>
</dbReference>
<dbReference type="InterPro" id="IPR036736">
    <property type="entry name" value="ACP-like_sf"/>
</dbReference>
<keyword evidence="5 13" id="KW-0444">Lipid biosynthesis</keyword>
<comment type="subcellular location">
    <subcellularLocation>
        <location evidence="1">Mitochondrion</location>
    </subcellularLocation>
</comment>
<evidence type="ECO:0000256" key="2">
    <source>
        <dbReference type="ARBA" id="ARBA00010930"/>
    </source>
</evidence>
<evidence type="ECO:0000256" key="12">
    <source>
        <dbReference type="ARBA" id="ARBA00023160"/>
    </source>
</evidence>
<evidence type="ECO:0000313" key="16">
    <source>
        <dbReference type="Proteomes" id="UP001498771"/>
    </source>
</evidence>
<name>A0ABR1FCH7_9ASCO</name>
<dbReference type="InterPro" id="IPR003231">
    <property type="entry name" value="ACP"/>
</dbReference>
<evidence type="ECO:0000313" key="15">
    <source>
        <dbReference type="EMBL" id="KAK7207467.1"/>
    </source>
</evidence>
<dbReference type="SUPFAM" id="SSF47336">
    <property type="entry name" value="ACP-like"/>
    <property type="match status" value="1"/>
</dbReference>
<feature type="domain" description="Carrier" evidence="14">
    <location>
        <begin position="66"/>
        <end position="142"/>
    </location>
</feature>
<evidence type="ECO:0000256" key="6">
    <source>
        <dbReference type="ARBA" id="ARBA00022553"/>
    </source>
</evidence>
<evidence type="ECO:0000256" key="4">
    <source>
        <dbReference type="ARBA" id="ARBA00022450"/>
    </source>
</evidence>
<evidence type="ECO:0000259" key="14">
    <source>
        <dbReference type="PROSITE" id="PS50075"/>
    </source>
</evidence>
<dbReference type="PANTHER" id="PTHR20863">
    <property type="entry name" value="ACYL CARRIER PROTEIN"/>
    <property type="match status" value="1"/>
</dbReference>
<dbReference type="NCBIfam" id="TIGR00517">
    <property type="entry name" value="acyl_carrier"/>
    <property type="match status" value="1"/>
</dbReference>
<evidence type="ECO:0000256" key="13">
    <source>
        <dbReference type="RuleBase" id="RU000722"/>
    </source>
</evidence>
<keyword evidence="12 13" id="KW-0275">Fatty acid biosynthesis</keyword>
<dbReference type="RefSeq" id="XP_064770500.1">
    <property type="nucleotide sequence ID" value="XM_064911471.1"/>
</dbReference>
<keyword evidence="9" id="KW-0249">Electron transport</keyword>
<reference evidence="15 16" key="1">
    <citation type="submission" date="2024-03" db="EMBL/GenBank/DDBJ databases">
        <title>Genome-scale model development and genomic sequencing of the oleaginous clade Lipomyces.</title>
        <authorList>
            <consortium name="Lawrence Berkeley National Laboratory"/>
            <person name="Czajka J.J."/>
            <person name="Han Y."/>
            <person name="Kim J."/>
            <person name="Mondo S.J."/>
            <person name="Hofstad B.A."/>
            <person name="Robles A."/>
            <person name="Haridas S."/>
            <person name="Riley R."/>
            <person name="LaButti K."/>
            <person name="Pangilinan J."/>
            <person name="Andreopoulos W."/>
            <person name="Lipzen A."/>
            <person name="Yan J."/>
            <person name="Wang M."/>
            <person name="Ng V."/>
            <person name="Grigoriev I.V."/>
            <person name="Spatafora J.W."/>
            <person name="Magnuson J.K."/>
            <person name="Baker S.E."/>
            <person name="Pomraning K.R."/>
        </authorList>
    </citation>
    <scope>NUCLEOTIDE SEQUENCE [LARGE SCALE GENOMIC DNA]</scope>
    <source>
        <strain evidence="15 16">Phaff 52-87</strain>
    </source>
</reference>
<dbReference type="PANTHER" id="PTHR20863:SF28">
    <property type="entry name" value="ACYL CARRIER PROTEIN, MITOCHONDRIAL"/>
    <property type="match status" value="1"/>
</dbReference>
<dbReference type="InterPro" id="IPR009081">
    <property type="entry name" value="PP-bd_ACP"/>
</dbReference>
<evidence type="ECO:0000256" key="9">
    <source>
        <dbReference type="ARBA" id="ARBA00022982"/>
    </source>
</evidence>
<dbReference type="Pfam" id="PF00550">
    <property type="entry name" value="PP-binding"/>
    <property type="match status" value="1"/>
</dbReference>